<proteinExistence type="predicted"/>
<sequence>MNKAILLAASTALISLPSLAGQNYVALEIGNGSYDVSATDGARTVVNDMRNTGFISLKGGHYFSDNLRAYGYVQTGGETSVEYIRDNIKFAISSYELGIGADYLFNVSNNFYLLAGTNIGLHNSKFEISGTKTGRHINDSNSVLASGVILGAGYHFTKQFSMELGYRYSYFHDNEFKFEGTEAKFKASNTAYLNASYAF</sequence>
<organism evidence="4 5">
    <name type="scientific">Vibrio ostreicida</name>
    <dbReference type="NCBI Taxonomy" id="526588"/>
    <lineage>
        <taxon>Bacteria</taxon>
        <taxon>Pseudomonadati</taxon>
        <taxon>Pseudomonadota</taxon>
        <taxon>Gammaproteobacteria</taxon>
        <taxon>Vibrionales</taxon>
        <taxon>Vibrionaceae</taxon>
        <taxon>Vibrio</taxon>
    </lineage>
</organism>
<dbReference type="InterPro" id="IPR027385">
    <property type="entry name" value="Beta-barrel_OMP"/>
</dbReference>
<dbReference type="EMBL" id="JAUFQC010000001">
    <property type="protein sequence ID" value="MDN3609335.1"/>
    <property type="molecule type" value="Genomic_DNA"/>
</dbReference>
<name>A0ABT8BSZ7_9VIBR</name>
<dbReference type="Proteomes" id="UP001238540">
    <property type="component" value="Unassembled WGS sequence"/>
</dbReference>
<dbReference type="SUPFAM" id="SSF56925">
    <property type="entry name" value="OMPA-like"/>
    <property type="match status" value="1"/>
</dbReference>
<dbReference type="RefSeq" id="WP_076586653.1">
    <property type="nucleotide sequence ID" value="NZ_JABEYA020000002.1"/>
</dbReference>
<gene>
    <name evidence="4" type="ORF">QWZ16_06320</name>
</gene>
<evidence type="ECO:0000313" key="5">
    <source>
        <dbReference type="Proteomes" id="UP001238540"/>
    </source>
</evidence>
<feature type="domain" description="Outer membrane protein beta-barrel" evidence="3">
    <location>
        <begin position="7"/>
        <end position="199"/>
    </location>
</feature>
<protein>
    <submittedName>
        <fullName evidence="4">Outer membrane beta-barrel protein</fullName>
    </submittedName>
</protein>
<keyword evidence="1 2" id="KW-0732">Signal</keyword>
<feature type="signal peptide" evidence="2">
    <location>
        <begin position="1"/>
        <end position="20"/>
    </location>
</feature>
<dbReference type="InterPro" id="IPR011250">
    <property type="entry name" value="OMP/PagP_B-barrel"/>
</dbReference>
<feature type="chain" id="PRO_5045448656" evidence="2">
    <location>
        <begin position="21"/>
        <end position="199"/>
    </location>
</feature>
<accession>A0ABT8BSZ7</accession>
<comment type="caution">
    <text evidence="4">The sequence shown here is derived from an EMBL/GenBank/DDBJ whole genome shotgun (WGS) entry which is preliminary data.</text>
</comment>
<keyword evidence="5" id="KW-1185">Reference proteome</keyword>
<reference evidence="5" key="1">
    <citation type="journal article" date="2019" name="Int. J. Syst. Evol. Microbiol.">
        <title>The Global Catalogue of Microorganisms (GCM) 10K type strain sequencing project: providing services to taxonomists for standard genome sequencing and annotation.</title>
        <authorList>
            <consortium name="The Broad Institute Genomics Platform"/>
            <consortium name="The Broad Institute Genome Sequencing Center for Infectious Disease"/>
            <person name="Wu L."/>
            <person name="Ma J."/>
        </authorList>
    </citation>
    <scope>NUCLEOTIDE SEQUENCE [LARGE SCALE GENOMIC DNA]</scope>
    <source>
        <strain evidence="5">CECT 7398</strain>
    </source>
</reference>
<evidence type="ECO:0000259" key="3">
    <source>
        <dbReference type="Pfam" id="PF13505"/>
    </source>
</evidence>
<dbReference type="Gene3D" id="2.40.160.20">
    <property type="match status" value="1"/>
</dbReference>
<evidence type="ECO:0000256" key="1">
    <source>
        <dbReference type="ARBA" id="ARBA00022729"/>
    </source>
</evidence>
<dbReference type="Pfam" id="PF13505">
    <property type="entry name" value="OMP_b-brl"/>
    <property type="match status" value="1"/>
</dbReference>
<evidence type="ECO:0000313" key="4">
    <source>
        <dbReference type="EMBL" id="MDN3609335.1"/>
    </source>
</evidence>
<evidence type="ECO:0000256" key="2">
    <source>
        <dbReference type="SAM" id="SignalP"/>
    </source>
</evidence>